<comment type="caution">
    <text evidence="2">The sequence shown here is derived from an EMBL/GenBank/DDBJ whole genome shotgun (WGS) entry which is preliminary data.</text>
</comment>
<accession>A0A4Y9XP48</accession>
<gene>
    <name evidence="2" type="ORF">EVG20_g11139</name>
</gene>
<dbReference type="AlphaFoldDB" id="A0A4Y9XP48"/>
<proteinExistence type="predicted"/>
<protein>
    <submittedName>
        <fullName evidence="2">Uncharacterized protein</fullName>
    </submittedName>
</protein>
<name>A0A4Y9XP48_9AGAM</name>
<feature type="region of interest" description="Disordered" evidence="1">
    <location>
        <begin position="120"/>
        <end position="139"/>
    </location>
</feature>
<dbReference type="Proteomes" id="UP000298327">
    <property type="component" value="Unassembled WGS sequence"/>
</dbReference>
<reference evidence="2 3" key="1">
    <citation type="submission" date="2019-02" db="EMBL/GenBank/DDBJ databases">
        <title>Genome sequencing of the rare red list fungi Dentipellis fragilis.</title>
        <authorList>
            <person name="Buettner E."/>
            <person name="Kellner H."/>
        </authorList>
    </citation>
    <scope>NUCLEOTIDE SEQUENCE [LARGE SCALE GENOMIC DNA]</scope>
    <source>
        <strain evidence="2 3">DSM 105465</strain>
    </source>
</reference>
<keyword evidence="3" id="KW-1185">Reference proteome</keyword>
<evidence type="ECO:0000256" key="1">
    <source>
        <dbReference type="SAM" id="MobiDB-lite"/>
    </source>
</evidence>
<evidence type="ECO:0000313" key="2">
    <source>
        <dbReference type="EMBL" id="TFY51153.1"/>
    </source>
</evidence>
<organism evidence="2 3">
    <name type="scientific">Dentipellis fragilis</name>
    <dbReference type="NCBI Taxonomy" id="205917"/>
    <lineage>
        <taxon>Eukaryota</taxon>
        <taxon>Fungi</taxon>
        <taxon>Dikarya</taxon>
        <taxon>Basidiomycota</taxon>
        <taxon>Agaricomycotina</taxon>
        <taxon>Agaricomycetes</taxon>
        <taxon>Russulales</taxon>
        <taxon>Hericiaceae</taxon>
        <taxon>Dentipellis</taxon>
    </lineage>
</organism>
<dbReference type="EMBL" id="SEOQ01001595">
    <property type="protein sequence ID" value="TFY51153.1"/>
    <property type="molecule type" value="Genomic_DNA"/>
</dbReference>
<sequence length="251" mass="26616">MHSRHLHACSRHLACPCAAPHAPATVQDAHPSNGMTGAHALALRTTRHACSRHSTCALSACALSRRPMHCCTAPRALAMAQGSRTPCTCSRTLPTVLHMPYSLHMPPRCTAWPHTPSHSLAPHHTPPYRTARPSNGAPGMRSLTPTVLPPCMPLCGLTLPRTPLHDAARPLPTSCTLATAQNASTVQQACAALATVQDACYSNEATDVHALAPPCTSSHPVHRRIALCAVTPSRTPLRRPACPSNSARCMP</sequence>
<evidence type="ECO:0000313" key="3">
    <source>
        <dbReference type="Proteomes" id="UP000298327"/>
    </source>
</evidence>